<feature type="transmembrane region" description="Helical" evidence="6">
    <location>
        <begin position="67"/>
        <end position="88"/>
    </location>
</feature>
<dbReference type="GO" id="GO:0007165">
    <property type="term" value="P:signal transduction"/>
    <property type="evidence" value="ECO:0007669"/>
    <property type="project" value="UniProtKB-KW"/>
</dbReference>
<comment type="function">
    <text evidence="6">Gustatory receptor which mediates acceptance or avoidance behavior, depending on its substrates.</text>
</comment>
<dbReference type="Proteomes" id="UP001107558">
    <property type="component" value="Chromosome 1"/>
</dbReference>
<evidence type="ECO:0000256" key="2">
    <source>
        <dbReference type="ARBA" id="ARBA00022475"/>
    </source>
</evidence>
<keyword evidence="4 6" id="KW-1133">Transmembrane helix</keyword>
<evidence type="ECO:0000256" key="1">
    <source>
        <dbReference type="ARBA" id="ARBA00004651"/>
    </source>
</evidence>
<evidence type="ECO:0000256" key="6">
    <source>
        <dbReference type="RuleBase" id="RU363108"/>
    </source>
</evidence>
<dbReference type="GO" id="GO:0050909">
    <property type="term" value="P:sensory perception of taste"/>
    <property type="evidence" value="ECO:0007669"/>
    <property type="project" value="InterPro"/>
</dbReference>
<dbReference type="EMBL" id="JADBJN010000001">
    <property type="protein sequence ID" value="KAG5682926.1"/>
    <property type="molecule type" value="Genomic_DNA"/>
</dbReference>
<comment type="similarity">
    <text evidence="6">Belongs to the insect chemoreceptor superfamily. Gustatory receptor (GR) family.</text>
</comment>
<proteinExistence type="inferred from homology"/>
<feature type="transmembrane region" description="Helical" evidence="6">
    <location>
        <begin position="229"/>
        <end position="248"/>
    </location>
</feature>
<gene>
    <name evidence="7" type="ORF">PVAND_012244</name>
</gene>
<organism evidence="7 8">
    <name type="scientific">Polypedilum vanderplanki</name>
    <name type="common">Sleeping chironomid midge</name>
    <dbReference type="NCBI Taxonomy" id="319348"/>
    <lineage>
        <taxon>Eukaryota</taxon>
        <taxon>Metazoa</taxon>
        <taxon>Ecdysozoa</taxon>
        <taxon>Arthropoda</taxon>
        <taxon>Hexapoda</taxon>
        <taxon>Insecta</taxon>
        <taxon>Pterygota</taxon>
        <taxon>Neoptera</taxon>
        <taxon>Endopterygota</taxon>
        <taxon>Diptera</taxon>
        <taxon>Nematocera</taxon>
        <taxon>Chironomoidea</taxon>
        <taxon>Chironomidae</taxon>
        <taxon>Chironominae</taxon>
        <taxon>Polypedilum</taxon>
        <taxon>Polypedilum</taxon>
    </lineage>
</organism>
<dbReference type="AlphaFoldDB" id="A0A9J6CMT5"/>
<feature type="transmembrane region" description="Helical" evidence="6">
    <location>
        <begin position="260"/>
        <end position="281"/>
    </location>
</feature>
<dbReference type="InterPro" id="IPR013604">
    <property type="entry name" value="7TM_chemorcpt"/>
</dbReference>
<name>A0A9J6CMT5_POLVA</name>
<protein>
    <recommendedName>
        <fullName evidence="6">Gustatory receptor</fullName>
    </recommendedName>
</protein>
<feature type="transmembrane region" description="Helical" evidence="6">
    <location>
        <begin position="33"/>
        <end position="55"/>
    </location>
</feature>
<feature type="transmembrane region" description="Helical" evidence="6">
    <location>
        <begin position="135"/>
        <end position="155"/>
    </location>
</feature>
<dbReference type="GO" id="GO:0005886">
    <property type="term" value="C:plasma membrane"/>
    <property type="evidence" value="ECO:0007669"/>
    <property type="project" value="UniProtKB-SubCell"/>
</dbReference>
<evidence type="ECO:0000256" key="4">
    <source>
        <dbReference type="ARBA" id="ARBA00022989"/>
    </source>
</evidence>
<keyword evidence="3 6" id="KW-0812">Transmembrane</keyword>
<keyword evidence="5 6" id="KW-0472">Membrane</keyword>
<feature type="transmembrane region" description="Helical" evidence="6">
    <location>
        <begin position="368"/>
        <end position="388"/>
    </location>
</feature>
<feature type="transmembrane region" description="Helical" evidence="6">
    <location>
        <begin position="167"/>
        <end position="186"/>
    </location>
</feature>
<keyword evidence="2 6" id="KW-1003">Cell membrane</keyword>
<keyword evidence="6" id="KW-0675">Receptor</keyword>
<comment type="caution">
    <text evidence="7">The sequence shown here is derived from an EMBL/GenBank/DDBJ whole genome shotgun (WGS) entry which is preliminary data.</text>
</comment>
<evidence type="ECO:0000256" key="3">
    <source>
        <dbReference type="ARBA" id="ARBA00022692"/>
    </source>
</evidence>
<evidence type="ECO:0000313" key="7">
    <source>
        <dbReference type="EMBL" id="KAG5682926.1"/>
    </source>
</evidence>
<keyword evidence="8" id="KW-1185">Reference proteome</keyword>
<reference evidence="7" key="1">
    <citation type="submission" date="2021-03" db="EMBL/GenBank/DDBJ databases">
        <title>Chromosome level genome of the anhydrobiotic midge Polypedilum vanderplanki.</title>
        <authorList>
            <person name="Yoshida Y."/>
            <person name="Kikawada T."/>
            <person name="Gusev O."/>
        </authorList>
    </citation>
    <scope>NUCLEOTIDE SEQUENCE</scope>
    <source>
        <strain evidence="7">NIAS01</strain>
        <tissue evidence="7">Whole body or cell culture</tissue>
    </source>
</reference>
<keyword evidence="6" id="KW-0807">Transducer</keyword>
<evidence type="ECO:0000313" key="8">
    <source>
        <dbReference type="Proteomes" id="UP001107558"/>
    </source>
</evidence>
<accession>A0A9J6CMT5</accession>
<feature type="transmembrane region" description="Helical" evidence="6">
    <location>
        <begin position="326"/>
        <end position="348"/>
    </location>
</feature>
<evidence type="ECO:0000256" key="5">
    <source>
        <dbReference type="ARBA" id="ARBA00023136"/>
    </source>
</evidence>
<sequence length="435" mass="51101">MNLILSNKIFQVIKDIEKFNEELNRIGIHGNDFIDFLPLMILWFMKVSILFAIVFVNSRFPDYFVSYYMIISIYMTAELYTAVIYAVYKKIQLFKKYLYQIRETNKKVNMNDILKIPNTILKLIRAINRAFSVQILAKILMLLLSGIIFIFLYSIRDDSIPFFQPSNMISAVFYIHFVTFQISLIASQTIHEIKNVHGVLRKIYNSKPHEENLVCLDVNLDIIKYNCGLFDFDWSLMKMILIQALITIGSKDVVMQSLNYYSILTVYATAEIYITITWIFYLKISHFRCHLEKIQKSKNYQMKINENLLKIPNRILKIIKSINKAFSIQVLATIFMLLLFGVILIFIFSVASDNIPVLDMSQTFLTVFYIHFESFQISLIGELTGYEIRKIHRVLRKIYNSKPIEDNLICLDVTLDVTKYNCGLIDFDWNLMKMV</sequence>
<dbReference type="Pfam" id="PF08395">
    <property type="entry name" value="7tm_7"/>
    <property type="match status" value="1"/>
</dbReference>
<comment type="subcellular location">
    <subcellularLocation>
        <location evidence="1 6">Cell membrane</location>
        <topology evidence="1 6">Multi-pass membrane protein</topology>
    </subcellularLocation>
</comment>
<comment type="caution">
    <text evidence="6">Lacks conserved residue(s) required for the propagation of feature annotation.</text>
</comment>